<evidence type="ECO:0000259" key="10">
    <source>
        <dbReference type="Pfam" id="PF07486"/>
    </source>
</evidence>
<evidence type="ECO:0000313" key="11">
    <source>
        <dbReference type="EMBL" id="PTX53658.1"/>
    </source>
</evidence>
<evidence type="ECO:0000256" key="2">
    <source>
        <dbReference type="ARBA" id="ARBA00018364"/>
    </source>
</evidence>
<comment type="similarity">
    <text evidence="1">Belongs to the SleB family.</text>
</comment>
<keyword evidence="6" id="KW-0749">Sporulation</keyword>
<dbReference type="GO" id="GO:0030435">
    <property type="term" value="P:sporulation resulting in formation of a cellular spore"/>
    <property type="evidence" value="ECO:0007669"/>
    <property type="project" value="UniProtKB-KW"/>
</dbReference>
<dbReference type="FunFam" id="6.20.240.60:FF:000001">
    <property type="entry name" value="Spore cortex-lytic enzyme"/>
    <property type="match status" value="1"/>
</dbReference>
<dbReference type="EMBL" id="QBKR01000028">
    <property type="protein sequence ID" value="PTX53658.1"/>
    <property type="molecule type" value="Genomic_DNA"/>
</dbReference>
<name>A0A2T6BC52_9BACL</name>
<gene>
    <name evidence="11" type="ORF">C8P63_12820</name>
</gene>
<keyword evidence="12" id="KW-1185">Reference proteome</keyword>
<evidence type="ECO:0000256" key="1">
    <source>
        <dbReference type="ARBA" id="ARBA00007010"/>
    </source>
</evidence>
<dbReference type="InterPro" id="IPR014224">
    <property type="entry name" value="Spore_cortex_SleB"/>
</dbReference>
<evidence type="ECO:0000256" key="3">
    <source>
        <dbReference type="ARBA" id="ARBA00022544"/>
    </source>
</evidence>
<dbReference type="OrthoDB" id="9785345at2"/>
<dbReference type="Gene3D" id="1.10.10.2520">
    <property type="entry name" value="Cell wall hydrolase SleB, domain 1"/>
    <property type="match status" value="1"/>
</dbReference>
<evidence type="ECO:0000256" key="6">
    <source>
        <dbReference type="ARBA" id="ARBA00022969"/>
    </source>
</evidence>
<keyword evidence="3" id="KW-0309">Germination</keyword>
<keyword evidence="5" id="KW-0378">Hydrolase</keyword>
<keyword evidence="4" id="KW-0732">Signal</keyword>
<dbReference type="Gene3D" id="1.10.101.10">
    <property type="entry name" value="PGBD-like superfamily/PGBD"/>
    <property type="match status" value="1"/>
</dbReference>
<dbReference type="NCBIfam" id="TIGR02869">
    <property type="entry name" value="spore_SleB"/>
    <property type="match status" value="1"/>
</dbReference>
<dbReference type="InterPro" id="IPR036365">
    <property type="entry name" value="PGBD-like_sf"/>
</dbReference>
<comment type="caution">
    <text evidence="11">The sequence shown here is derived from an EMBL/GenBank/DDBJ whole genome shotgun (WGS) entry which is preliminary data.</text>
</comment>
<protein>
    <recommendedName>
        <fullName evidence="2 8">Spore cortex-lytic enzyme</fullName>
    </recommendedName>
</protein>
<dbReference type="InterPro" id="IPR002477">
    <property type="entry name" value="Peptidoglycan-bd-like"/>
</dbReference>
<evidence type="ECO:0000256" key="7">
    <source>
        <dbReference type="ARBA" id="ARBA00023316"/>
    </source>
</evidence>
<organism evidence="11 12">
    <name type="scientific">Melghirimyces profundicolus</name>
    <dbReference type="NCBI Taxonomy" id="1242148"/>
    <lineage>
        <taxon>Bacteria</taxon>
        <taxon>Bacillati</taxon>
        <taxon>Bacillota</taxon>
        <taxon>Bacilli</taxon>
        <taxon>Bacillales</taxon>
        <taxon>Thermoactinomycetaceae</taxon>
        <taxon>Melghirimyces</taxon>
    </lineage>
</organism>
<dbReference type="RefSeq" id="WP_108025757.1">
    <property type="nucleotide sequence ID" value="NZ_QBKR01000028.1"/>
</dbReference>
<dbReference type="InterPro" id="IPR036366">
    <property type="entry name" value="PGBDSf"/>
</dbReference>
<evidence type="ECO:0000259" key="9">
    <source>
        <dbReference type="Pfam" id="PF01471"/>
    </source>
</evidence>
<feature type="domain" description="Peptidoglycan binding-like" evidence="9">
    <location>
        <begin position="43"/>
        <end position="96"/>
    </location>
</feature>
<sequence>MKKKWLAICVATAVALTGSVLPFGHQQAEAAAPTMVYYGSQNGDVWDLQARLNKLGYHTKIDGVYGLDTERHVIRFQKDHGLRIDGIAGPETWAHLKKHTPHHKVNSEAKNRVSLSREDRMWMARAVHGEARGEPYKGQVAVAAVILNRMESDNFPDTAKGVILESGAFTAVSDGQIWLQPDEQAHKAVQDAIKGWDPSGGALYYFNPNTATSDWIWSRPQIDKIGKHIFAK</sequence>
<accession>A0A2T6BC52</accession>
<dbReference type="Pfam" id="PF07486">
    <property type="entry name" value="Hydrolase_2"/>
    <property type="match status" value="1"/>
</dbReference>
<dbReference type="Gene3D" id="6.20.240.60">
    <property type="match status" value="1"/>
</dbReference>
<proteinExistence type="inferred from homology"/>
<dbReference type="GO" id="GO:0071555">
    <property type="term" value="P:cell wall organization"/>
    <property type="evidence" value="ECO:0007669"/>
    <property type="project" value="UniProtKB-KW"/>
</dbReference>
<dbReference type="GO" id="GO:0016787">
    <property type="term" value="F:hydrolase activity"/>
    <property type="evidence" value="ECO:0007669"/>
    <property type="project" value="UniProtKB-KW"/>
</dbReference>
<dbReference type="AlphaFoldDB" id="A0A2T6BC52"/>
<dbReference type="InterPro" id="IPR042047">
    <property type="entry name" value="SleB_dom1"/>
</dbReference>
<dbReference type="Proteomes" id="UP000244240">
    <property type="component" value="Unassembled WGS sequence"/>
</dbReference>
<evidence type="ECO:0000256" key="8">
    <source>
        <dbReference type="NCBIfam" id="TIGR02869"/>
    </source>
</evidence>
<reference evidence="11 12" key="1">
    <citation type="submission" date="2018-04" db="EMBL/GenBank/DDBJ databases">
        <title>Genomic Encyclopedia of Archaeal and Bacterial Type Strains, Phase II (KMG-II): from individual species to whole genera.</title>
        <authorList>
            <person name="Goeker M."/>
        </authorList>
    </citation>
    <scope>NUCLEOTIDE SEQUENCE [LARGE SCALE GENOMIC DNA]</scope>
    <source>
        <strain evidence="11 12">DSM 45787</strain>
    </source>
</reference>
<evidence type="ECO:0000256" key="5">
    <source>
        <dbReference type="ARBA" id="ARBA00022801"/>
    </source>
</evidence>
<evidence type="ECO:0000256" key="4">
    <source>
        <dbReference type="ARBA" id="ARBA00022729"/>
    </source>
</evidence>
<evidence type="ECO:0000313" key="12">
    <source>
        <dbReference type="Proteomes" id="UP000244240"/>
    </source>
</evidence>
<dbReference type="GO" id="GO:0009847">
    <property type="term" value="P:spore germination"/>
    <property type="evidence" value="ECO:0007669"/>
    <property type="project" value="UniProtKB-UniRule"/>
</dbReference>
<dbReference type="SUPFAM" id="SSF47090">
    <property type="entry name" value="PGBD-like"/>
    <property type="match status" value="1"/>
</dbReference>
<keyword evidence="7" id="KW-0961">Cell wall biogenesis/degradation</keyword>
<dbReference type="InterPro" id="IPR011105">
    <property type="entry name" value="Cell_wall_hydrolase_SleB"/>
</dbReference>
<feature type="domain" description="Cell wall hydrolase SleB" evidence="10">
    <location>
        <begin position="133"/>
        <end position="231"/>
    </location>
</feature>
<dbReference type="Pfam" id="PF01471">
    <property type="entry name" value="PG_binding_1"/>
    <property type="match status" value="1"/>
</dbReference>